<dbReference type="AlphaFoldDB" id="A0A4R2MDV0"/>
<sequence length="157" mass="17347">MNAPMPITLQRDAHGRLVLIDAEGVEHVGVVPVRVFPLSDPAGPVSLVGTDGRERLWIARPEALPAAAKTLLDEELARREFAPVIERLLEVSTFSTPSTWTVDTDRGRTTLVLKGEEDIRRLNGSALLITDSQGIGYRIADAKALDRRSKRLLERFL</sequence>
<evidence type="ECO:0000313" key="3">
    <source>
        <dbReference type="Proteomes" id="UP000295106"/>
    </source>
</evidence>
<dbReference type="EMBL" id="SLXD01000006">
    <property type="protein sequence ID" value="TCP02664.1"/>
    <property type="molecule type" value="Genomic_DNA"/>
</dbReference>
<reference evidence="2 3" key="1">
    <citation type="submission" date="2019-03" db="EMBL/GenBank/DDBJ databases">
        <title>Genomic Encyclopedia of Type Strains, Phase IV (KMG-IV): sequencing the most valuable type-strain genomes for metagenomic binning, comparative biology and taxonomic classification.</title>
        <authorList>
            <person name="Goeker M."/>
        </authorList>
    </citation>
    <scope>NUCLEOTIDE SEQUENCE [LARGE SCALE GENOMIC DNA]</scope>
    <source>
        <strain evidence="2 3">DSM 1709</strain>
    </source>
</reference>
<proteinExistence type="predicted"/>
<feature type="domain" description="DUF1854" evidence="1">
    <location>
        <begin position="27"/>
        <end position="156"/>
    </location>
</feature>
<dbReference type="Pfam" id="PF08909">
    <property type="entry name" value="DUF1854"/>
    <property type="match status" value="1"/>
</dbReference>
<dbReference type="GeneID" id="99683628"/>
<organism evidence="2 3">
    <name type="scientific">Rubrivivax gelatinosus</name>
    <name type="common">Rhodocyclus gelatinosus</name>
    <name type="synonym">Rhodopseudomonas gelatinosa</name>
    <dbReference type="NCBI Taxonomy" id="28068"/>
    <lineage>
        <taxon>Bacteria</taxon>
        <taxon>Pseudomonadati</taxon>
        <taxon>Pseudomonadota</taxon>
        <taxon>Betaproteobacteria</taxon>
        <taxon>Burkholderiales</taxon>
        <taxon>Sphaerotilaceae</taxon>
        <taxon>Rubrivivax</taxon>
    </lineage>
</organism>
<protein>
    <submittedName>
        <fullName evidence="2">Uncharacterized protein DUF1854</fullName>
    </submittedName>
</protein>
<dbReference type="OrthoDB" id="212426at2"/>
<name>A0A4R2MDV0_RUBGE</name>
<dbReference type="InterPro" id="IPR015005">
    <property type="entry name" value="DUF1854"/>
</dbReference>
<dbReference type="RefSeq" id="WP_132647313.1">
    <property type="nucleotide sequence ID" value="NZ_CP181386.1"/>
</dbReference>
<gene>
    <name evidence="2" type="ORF">EV684_106226</name>
</gene>
<evidence type="ECO:0000313" key="2">
    <source>
        <dbReference type="EMBL" id="TCP02664.1"/>
    </source>
</evidence>
<evidence type="ECO:0000259" key="1">
    <source>
        <dbReference type="Pfam" id="PF08909"/>
    </source>
</evidence>
<comment type="caution">
    <text evidence="2">The sequence shown here is derived from an EMBL/GenBank/DDBJ whole genome shotgun (WGS) entry which is preliminary data.</text>
</comment>
<accession>A0A4R2MDV0</accession>
<dbReference type="Proteomes" id="UP000295106">
    <property type="component" value="Unassembled WGS sequence"/>
</dbReference>